<reference evidence="2 3" key="1">
    <citation type="submission" date="2023-08" db="EMBL/GenBank/DDBJ databases">
        <title>Black Yeasts Isolated from many extreme environments.</title>
        <authorList>
            <person name="Coleine C."/>
            <person name="Stajich J.E."/>
            <person name="Selbmann L."/>
        </authorList>
    </citation>
    <scope>NUCLEOTIDE SEQUENCE [LARGE SCALE GENOMIC DNA]</scope>
    <source>
        <strain evidence="2 3">CCFEE 5885</strain>
    </source>
</reference>
<feature type="compositionally biased region" description="Low complexity" evidence="1">
    <location>
        <begin position="41"/>
        <end position="55"/>
    </location>
</feature>
<evidence type="ECO:0000313" key="3">
    <source>
        <dbReference type="Proteomes" id="UP001345013"/>
    </source>
</evidence>
<feature type="compositionally biased region" description="Low complexity" evidence="1">
    <location>
        <begin position="12"/>
        <end position="25"/>
    </location>
</feature>
<gene>
    <name evidence="2" type="ORF">LTR24_005538</name>
</gene>
<name>A0ABR0K8S0_9EURO</name>
<dbReference type="Proteomes" id="UP001345013">
    <property type="component" value="Unassembled WGS sequence"/>
</dbReference>
<feature type="compositionally biased region" description="Polar residues" evidence="1">
    <location>
        <begin position="283"/>
        <end position="297"/>
    </location>
</feature>
<feature type="region of interest" description="Disordered" evidence="1">
    <location>
        <begin position="234"/>
        <end position="312"/>
    </location>
</feature>
<dbReference type="EMBL" id="JAVRRG010000064">
    <property type="protein sequence ID" value="KAK5092097.1"/>
    <property type="molecule type" value="Genomic_DNA"/>
</dbReference>
<accession>A0ABR0K8S0</accession>
<keyword evidence="3" id="KW-1185">Reference proteome</keyword>
<feature type="region of interest" description="Disordered" evidence="1">
    <location>
        <begin position="1"/>
        <end position="100"/>
    </location>
</feature>
<protein>
    <submittedName>
        <fullName evidence="2">Uncharacterized protein</fullName>
    </submittedName>
</protein>
<comment type="caution">
    <text evidence="2">The sequence shown here is derived from an EMBL/GenBank/DDBJ whole genome shotgun (WGS) entry which is preliminary data.</text>
</comment>
<evidence type="ECO:0000256" key="1">
    <source>
        <dbReference type="SAM" id="MobiDB-lite"/>
    </source>
</evidence>
<organism evidence="2 3">
    <name type="scientific">Lithohypha guttulata</name>
    <dbReference type="NCBI Taxonomy" id="1690604"/>
    <lineage>
        <taxon>Eukaryota</taxon>
        <taxon>Fungi</taxon>
        <taxon>Dikarya</taxon>
        <taxon>Ascomycota</taxon>
        <taxon>Pezizomycotina</taxon>
        <taxon>Eurotiomycetes</taxon>
        <taxon>Chaetothyriomycetidae</taxon>
        <taxon>Chaetothyriales</taxon>
        <taxon>Trichomeriaceae</taxon>
        <taxon>Lithohypha</taxon>
    </lineage>
</organism>
<feature type="compositionally biased region" description="Low complexity" evidence="1">
    <location>
        <begin position="299"/>
        <end position="312"/>
    </location>
</feature>
<feature type="compositionally biased region" description="Polar residues" evidence="1">
    <location>
        <begin position="127"/>
        <end position="136"/>
    </location>
</feature>
<sequence>MSMTSSPKTALHSFPPYSPPSSYHSMMQERDLSDNESMAMSVESSPPYSPASPSSRTTKGSTPDVELPARKRGHTSTHEIHQQHSPIEAYRRNPGQAETPDSHYTVEDQTMMHPSRLRQICHTMTISPDPEASSSEGMLPLSKRGEESARGTPLGTIQRQMRRLESMLDEIGTLDRNHVNAPQTWSALQKRVKKLGEGLMDPHKDIHRRALEEARGLKSGAEAYIQHNSAYFDRTSTVSDEKESSDGDSDDGAPLGWKSRPLNSSAILATPDDDQPHKRRKLSSASPRSESGATVRQVSHASTASSSTSTTTSLVSIASETEIEDFLSNLSDSIQASTLRNLCPDNMRGTFCHTPEVCHLHGRFFACPEYAILKGCPQGRADTLTHFGYKHTVTGCAAHHKTDCKRAHRDGRPCRVEVVYFHVRASCITLRGKKKCQMRPCRWGHDFEEIRKVVMKN</sequence>
<proteinExistence type="predicted"/>
<evidence type="ECO:0000313" key="2">
    <source>
        <dbReference type="EMBL" id="KAK5092097.1"/>
    </source>
</evidence>
<feature type="region of interest" description="Disordered" evidence="1">
    <location>
        <begin position="127"/>
        <end position="153"/>
    </location>
</feature>